<protein>
    <submittedName>
        <fullName evidence="2">Uncharacterized protein</fullName>
    </submittedName>
</protein>
<feature type="transmembrane region" description="Helical" evidence="1">
    <location>
        <begin position="59"/>
        <end position="77"/>
    </location>
</feature>
<sequence length="180" mass="20352">MTKFIMYAPFFIFVLYMPVVHIASMEMMIALGVIALTFIPKISKQLHKPERVKRKAKAALYTSLGLVLVPLAMYTISELEGIDVAAFSLASHILLIFLFGNFVFGIPTSLIADWVTVRAGKFRVLLALLIHLAFGFISHLFLHDYVIFAVISSIVFFVVDEILRKREKPNQQTEMSTVQI</sequence>
<accession>A0A0U2XTK0</accession>
<proteinExistence type="predicted"/>
<dbReference type="EMBL" id="CP013659">
    <property type="protein sequence ID" value="ALS76403.1"/>
    <property type="molecule type" value="Genomic_DNA"/>
</dbReference>
<keyword evidence="1" id="KW-1133">Transmembrane helix</keyword>
<dbReference type="OrthoDB" id="68404at2"/>
<evidence type="ECO:0000313" key="3">
    <source>
        <dbReference type="Proteomes" id="UP000067683"/>
    </source>
</evidence>
<gene>
    <name evidence="2" type="ORF">AUC31_14880</name>
</gene>
<feature type="transmembrane region" description="Helical" evidence="1">
    <location>
        <begin position="89"/>
        <end position="112"/>
    </location>
</feature>
<feature type="transmembrane region" description="Helical" evidence="1">
    <location>
        <begin position="6"/>
        <end position="39"/>
    </location>
</feature>
<keyword evidence="1" id="KW-0812">Transmembrane</keyword>
<dbReference type="KEGG" id="prt:AUC31_14880"/>
<name>A0A0U2XTK0_9BACL</name>
<keyword evidence="1" id="KW-0472">Membrane</keyword>
<dbReference type="Proteomes" id="UP000067683">
    <property type="component" value="Chromosome"/>
</dbReference>
<organism evidence="2 3">
    <name type="scientific">Planococcus rifietoensis</name>
    <dbReference type="NCBI Taxonomy" id="200991"/>
    <lineage>
        <taxon>Bacteria</taxon>
        <taxon>Bacillati</taxon>
        <taxon>Bacillota</taxon>
        <taxon>Bacilli</taxon>
        <taxon>Bacillales</taxon>
        <taxon>Caryophanaceae</taxon>
        <taxon>Planococcus</taxon>
    </lineage>
</organism>
<dbReference type="AlphaFoldDB" id="A0A0U2XTK0"/>
<feature type="transmembrane region" description="Helical" evidence="1">
    <location>
        <begin position="147"/>
        <end position="163"/>
    </location>
</feature>
<keyword evidence="3" id="KW-1185">Reference proteome</keyword>
<evidence type="ECO:0000256" key="1">
    <source>
        <dbReference type="SAM" id="Phobius"/>
    </source>
</evidence>
<reference evidence="2" key="1">
    <citation type="submission" date="2016-01" db="EMBL/GenBank/DDBJ databases">
        <title>Complete genome of Planococcus rifietoensis type strain M8.</title>
        <authorList>
            <person name="See-Too W.S."/>
        </authorList>
    </citation>
    <scope>NUCLEOTIDE SEQUENCE [LARGE SCALE GENOMIC DNA]</scope>
    <source>
        <strain evidence="2">M8</strain>
    </source>
</reference>
<dbReference type="RefSeq" id="WP_058383105.1">
    <property type="nucleotide sequence ID" value="NZ_CP013659.2"/>
</dbReference>
<evidence type="ECO:0000313" key="2">
    <source>
        <dbReference type="EMBL" id="ALS76403.1"/>
    </source>
</evidence>
<feature type="transmembrane region" description="Helical" evidence="1">
    <location>
        <begin position="124"/>
        <end position="141"/>
    </location>
</feature>